<evidence type="ECO:0000256" key="6">
    <source>
        <dbReference type="ARBA" id="ARBA00023136"/>
    </source>
</evidence>
<dbReference type="Proteomes" id="UP001575181">
    <property type="component" value="Unassembled WGS sequence"/>
</dbReference>
<keyword evidence="10" id="KW-1185">Reference proteome</keyword>
<comment type="caution">
    <text evidence="9">The sequence shown here is derived from an EMBL/GenBank/DDBJ whole genome shotgun (WGS) entry which is preliminary data.</text>
</comment>
<dbReference type="InterPro" id="IPR038430">
    <property type="entry name" value="NDAH_ubi_oxred_su3_sf"/>
</dbReference>
<keyword evidence="7" id="KW-0874">Quinone</keyword>
<evidence type="ECO:0000313" key="9">
    <source>
        <dbReference type="EMBL" id="MFA9460880.1"/>
    </source>
</evidence>
<protein>
    <recommendedName>
        <fullName evidence="7">NADH-quinone oxidoreductase subunit</fullName>
        <ecNumber evidence="7">7.1.1.-</ecNumber>
    </recommendedName>
</protein>
<organism evidence="9 10">
    <name type="scientific">Thiohalorhabdus methylotrophus</name>
    <dbReference type="NCBI Taxonomy" id="3242694"/>
    <lineage>
        <taxon>Bacteria</taxon>
        <taxon>Pseudomonadati</taxon>
        <taxon>Pseudomonadota</taxon>
        <taxon>Gammaproteobacteria</taxon>
        <taxon>Thiohalorhabdales</taxon>
        <taxon>Thiohalorhabdaceae</taxon>
        <taxon>Thiohalorhabdus</taxon>
    </lineage>
</organism>
<reference evidence="9 10" key="1">
    <citation type="submission" date="2024-08" db="EMBL/GenBank/DDBJ databases">
        <title>Whole-genome sequencing of halo(alkali)philic microorganisms from hypersaline lakes.</title>
        <authorList>
            <person name="Sorokin D.Y."/>
            <person name="Merkel A.Y."/>
            <person name="Messina E."/>
            <person name="Yakimov M."/>
        </authorList>
    </citation>
    <scope>NUCLEOTIDE SEQUENCE [LARGE SCALE GENOMIC DNA]</scope>
    <source>
        <strain evidence="9 10">Cl-TMA</strain>
    </source>
</reference>
<comment type="similarity">
    <text evidence="2 7">Belongs to the complex I subunit 3 family.</text>
</comment>
<gene>
    <name evidence="9" type="ORF">ACERLL_08585</name>
</gene>
<evidence type="ECO:0000256" key="8">
    <source>
        <dbReference type="SAM" id="Phobius"/>
    </source>
</evidence>
<name>A0ABV4TXS4_9GAMM</name>
<comment type="subcellular location">
    <subcellularLocation>
        <location evidence="7">Cell membrane</location>
        <topology evidence="7">Multi-pass membrane protein</topology>
    </subcellularLocation>
    <subcellularLocation>
        <location evidence="1">Membrane</location>
    </subcellularLocation>
</comment>
<sequence length="117" mass="12801">MVAALALGHFLGPKRTGRGRVTPFESGIVPLGFARFRTSAQFYVVAMFFVIFDMETVFIFAWAVAAREAGWTGYIALVIFVVVLAVALAYEWAVGALDWAPQGRGRTVRARSPEEAS</sequence>
<dbReference type="EMBL" id="JBGUAW010000005">
    <property type="protein sequence ID" value="MFA9460880.1"/>
    <property type="molecule type" value="Genomic_DNA"/>
</dbReference>
<keyword evidence="3" id="KW-0813">Transport</keyword>
<feature type="transmembrane region" description="Helical" evidence="8">
    <location>
        <begin position="71"/>
        <end position="90"/>
    </location>
</feature>
<evidence type="ECO:0000256" key="1">
    <source>
        <dbReference type="ARBA" id="ARBA00004370"/>
    </source>
</evidence>
<evidence type="ECO:0000256" key="4">
    <source>
        <dbReference type="ARBA" id="ARBA00022692"/>
    </source>
</evidence>
<evidence type="ECO:0000256" key="7">
    <source>
        <dbReference type="RuleBase" id="RU003639"/>
    </source>
</evidence>
<feature type="transmembrane region" description="Helical" evidence="8">
    <location>
        <begin position="42"/>
        <end position="65"/>
    </location>
</feature>
<comment type="catalytic activity">
    <reaction evidence="7">
        <text>a quinone + NADH + 5 H(+)(in) = a quinol + NAD(+) + 4 H(+)(out)</text>
        <dbReference type="Rhea" id="RHEA:57888"/>
        <dbReference type="ChEBI" id="CHEBI:15378"/>
        <dbReference type="ChEBI" id="CHEBI:24646"/>
        <dbReference type="ChEBI" id="CHEBI:57540"/>
        <dbReference type="ChEBI" id="CHEBI:57945"/>
        <dbReference type="ChEBI" id="CHEBI:132124"/>
    </reaction>
</comment>
<proteinExistence type="inferred from homology"/>
<keyword evidence="5 8" id="KW-1133">Transmembrane helix</keyword>
<evidence type="ECO:0000313" key="10">
    <source>
        <dbReference type="Proteomes" id="UP001575181"/>
    </source>
</evidence>
<dbReference type="InterPro" id="IPR000440">
    <property type="entry name" value="NADH_UbQ/plastoQ_OxRdtase_su3"/>
</dbReference>
<dbReference type="PANTHER" id="PTHR11058">
    <property type="entry name" value="NADH-UBIQUINONE OXIDOREDUCTASE CHAIN 3"/>
    <property type="match status" value="1"/>
</dbReference>
<dbReference type="PANTHER" id="PTHR11058:SF21">
    <property type="entry name" value="NADH-QUINONE OXIDOREDUCTASE SUBUNIT A"/>
    <property type="match status" value="1"/>
</dbReference>
<dbReference type="Gene3D" id="1.20.58.1610">
    <property type="entry name" value="NADH:ubiquinone/plastoquinone oxidoreductase, chain 3"/>
    <property type="match status" value="1"/>
</dbReference>
<keyword evidence="4 7" id="KW-0812">Transmembrane</keyword>
<evidence type="ECO:0000256" key="3">
    <source>
        <dbReference type="ARBA" id="ARBA00022448"/>
    </source>
</evidence>
<keyword evidence="6 8" id="KW-0472">Membrane</keyword>
<dbReference type="RefSeq" id="WP_373655792.1">
    <property type="nucleotide sequence ID" value="NZ_JBGUAW010000005.1"/>
</dbReference>
<comment type="function">
    <text evidence="7">NDH-1 shuttles electrons from NADH, via FMN and iron-sulfur (Fe-S) centers, to quinones in the respiratory chain.</text>
</comment>
<dbReference type="EC" id="7.1.1.-" evidence="7"/>
<evidence type="ECO:0000256" key="5">
    <source>
        <dbReference type="ARBA" id="ARBA00022989"/>
    </source>
</evidence>
<dbReference type="Pfam" id="PF00507">
    <property type="entry name" value="Oxidored_q4"/>
    <property type="match status" value="1"/>
</dbReference>
<accession>A0ABV4TXS4</accession>
<keyword evidence="7" id="KW-0520">NAD</keyword>
<evidence type="ECO:0000256" key="2">
    <source>
        <dbReference type="ARBA" id="ARBA00008472"/>
    </source>
</evidence>